<feature type="compositionally biased region" description="Acidic residues" evidence="3">
    <location>
        <begin position="79"/>
        <end position="120"/>
    </location>
</feature>
<evidence type="ECO:0000256" key="1">
    <source>
        <dbReference type="ARBA" id="ARBA00023117"/>
    </source>
</evidence>
<feature type="region of interest" description="Disordered" evidence="3">
    <location>
        <begin position="384"/>
        <end position="405"/>
    </location>
</feature>
<feature type="region of interest" description="Disordered" evidence="3">
    <location>
        <begin position="322"/>
        <end position="358"/>
    </location>
</feature>
<reference evidence="6" key="1">
    <citation type="journal article" date="2023" name="Commun. Biol.">
        <title>Genome analysis of Parmales, the sister group of diatoms, reveals the evolutionary specialization of diatoms from phago-mixotrophs to photoautotrophs.</title>
        <authorList>
            <person name="Ban H."/>
            <person name="Sato S."/>
            <person name="Yoshikawa S."/>
            <person name="Yamada K."/>
            <person name="Nakamura Y."/>
            <person name="Ichinomiya M."/>
            <person name="Sato N."/>
            <person name="Blanc-Mathieu R."/>
            <person name="Endo H."/>
            <person name="Kuwata A."/>
            <person name="Ogata H."/>
        </authorList>
    </citation>
    <scope>NUCLEOTIDE SEQUENCE [LARGE SCALE GENOMIC DNA]</scope>
    <source>
        <strain evidence="6">NIES 3700</strain>
    </source>
</reference>
<feature type="region of interest" description="Disordered" evidence="3">
    <location>
        <begin position="673"/>
        <end position="703"/>
    </location>
</feature>
<dbReference type="Proteomes" id="UP001165122">
    <property type="component" value="Unassembled WGS sequence"/>
</dbReference>
<dbReference type="PROSITE" id="PS50014">
    <property type="entry name" value="BROMODOMAIN_2"/>
    <property type="match status" value="1"/>
</dbReference>
<sequence>MAGGSKSSSKKANGRSNGKANGNSKAKTPGGKKKNSPKNKITNWLVSSTSSKKKDGTKEAGGKRDDVRVSPRRQLLKEEGEEEEEEEEDEEDEEDEEEDQEEEEEEEEEDDDEEEEEEEYPPGSRVSPRRKAPSTPPKSSNKPKSSSSSSPSPPVQSAHPLAAPPPRRAASIASSIAITSALTNGSTHNKQMKLENNINHQGSTLSPAQVMLLDLLRRVRRKGDMYGFFGKPVDPVLDDCEDYHDVVPKDEAMDLSTLEKRIRGGECSDLNTFENQIKKIVANAKAYNADPEHTVHIESKVLEENAMPMIEAMRWKFNKKGAGGYDDHDEPSETTTSFGSSKKTSKREKKRVSYDESDSRFWDSMGEKMSPNAKIRKKNALIANPNLNLNPNSKTKQSQQMSPPLHVPSHISQYKYTDRDSEIPGAAIPQCDRQLKNSQIDYCHDRSKWLTWVEDMVTVCNEAARRRTLVTTSGRALRYDKPLSDDYIKERLELDDPLFGFTVRDKPSKEMQGFIVTTNFTVWRESFRFDTNIPQAGITQADRKEHLCDDGTFTDELSEVKRSGDKKGSGIVFNRVAEIGLLGGLGCGAALVEKAISHLESTKKYDYLVLQATKMAIPFYERCGFIRIGAVAKFNDNPNMPYVSYRHWSDIVAGTAVEASYMMGMRLGEKKKENEQNMKNQAKQQQRQPTMKLTPKTEKRKELEKQVADREKAMEIAKSLILQAINTNCNEDGGGSAFKELVALAKQQAGEAEDPVMERALDKAYTIFKSSIVETVMEAKDLLRESIGLETVHDIVPRTKSFNVTVRVDDGTINTEPALNKFTAGPNPDPPPPPPATIMQDLDMEADHSTEPPPSAKPIFFPKPNALTAQVPSNTMIFGMPPVETLRFPGIVHRRDEEFLGWQEGPFLRDMRVRVKAGGGEIGARKEAESPRKNSRSIGGEHLSGYRLRFDTVENMRKITKNTVRPLGRLVTVEDRVPIDNAVAIGLHSLLDKVELQSGDAIMYRFDGFHGWLEGIIERACKKGEAPAGAVVEESFIVKFDDGRRLAVVLSDVGGNRGVGRTWCTFNEWAGFSVLPLDILDACLKNQEVHFDSLVGGHSVGTVVDRIGGGLQGQIMWVVETDLTEKGSKARSIDPNNVLTQHFTTAELRYLVRVDDLGTAQQRSVLDRPKYTDFELTSHQKAMFGMFDGEEEEEDRKAKRKRIREESEDRIVVEVSTSFYLYGRERTDVDRKRALQRYKEIETLGAAVVMEGTSEEEEEEEEEADAEEESESEGEEMDIEEGEGEGEEEDEELEDDHEVQQRPAKKARSSGGAGKKVATPEKRSHKKKVETPVKKAATPEKRSHKKKVNSPAKKPATPEKRSHKKKVDTPEKRLHKKKVDTPEKRSHKKKVDTPQTVEKRTQPGRAGKSNGGGEQNNNIKKKASGKRKR</sequence>
<dbReference type="Gene3D" id="3.40.630.30">
    <property type="match status" value="1"/>
</dbReference>
<dbReference type="SUPFAM" id="SSF47370">
    <property type="entry name" value="Bromodomain"/>
    <property type="match status" value="1"/>
</dbReference>
<feature type="region of interest" description="Disordered" evidence="3">
    <location>
        <begin position="1"/>
        <end position="169"/>
    </location>
</feature>
<feature type="region of interest" description="Disordered" evidence="3">
    <location>
        <begin position="817"/>
        <end position="838"/>
    </location>
</feature>
<dbReference type="Gene3D" id="1.20.920.10">
    <property type="entry name" value="Bromodomain-like"/>
    <property type="match status" value="1"/>
</dbReference>
<dbReference type="InterPro" id="IPR001487">
    <property type="entry name" value="Bromodomain"/>
</dbReference>
<dbReference type="PANTHER" id="PTHR14296">
    <property type="entry name" value="REMODELING AND SPACING FACTOR 1"/>
    <property type="match status" value="1"/>
</dbReference>
<feature type="compositionally biased region" description="Pro residues" evidence="3">
    <location>
        <begin position="827"/>
        <end position="836"/>
    </location>
</feature>
<feature type="compositionally biased region" description="Basic and acidic residues" evidence="3">
    <location>
        <begin position="52"/>
        <end position="69"/>
    </location>
</feature>
<protein>
    <recommendedName>
        <fullName evidence="4">Bromo domain-containing protein</fullName>
    </recommendedName>
</protein>
<feature type="compositionally biased region" description="Basic and acidic residues" evidence="3">
    <location>
        <begin position="923"/>
        <end position="932"/>
    </location>
</feature>
<feature type="compositionally biased region" description="Basic residues" evidence="3">
    <location>
        <begin position="1419"/>
        <end position="1429"/>
    </location>
</feature>
<gene>
    <name evidence="5" type="ORF">TrLO_g8947</name>
</gene>
<dbReference type="OrthoDB" id="205046at2759"/>
<organism evidence="5 6">
    <name type="scientific">Triparma laevis f. longispina</name>
    <dbReference type="NCBI Taxonomy" id="1714387"/>
    <lineage>
        <taxon>Eukaryota</taxon>
        <taxon>Sar</taxon>
        <taxon>Stramenopiles</taxon>
        <taxon>Ochrophyta</taxon>
        <taxon>Bolidophyceae</taxon>
        <taxon>Parmales</taxon>
        <taxon>Triparmaceae</taxon>
        <taxon>Triparma</taxon>
    </lineage>
</organism>
<feature type="compositionally biased region" description="Basic and acidic residues" evidence="3">
    <location>
        <begin position="1329"/>
        <end position="1341"/>
    </location>
</feature>
<dbReference type="SMART" id="SM00297">
    <property type="entry name" value="BROMO"/>
    <property type="match status" value="1"/>
</dbReference>
<feature type="compositionally biased region" description="Acidic residues" evidence="3">
    <location>
        <begin position="1253"/>
        <end position="1297"/>
    </location>
</feature>
<proteinExistence type="predicted"/>
<feature type="compositionally biased region" description="Polar residues" evidence="3">
    <location>
        <begin position="393"/>
        <end position="402"/>
    </location>
</feature>
<dbReference type="EMBL" id="BRXW01000338">
    <property type="protein sequence ID" value="GMI18566.1"/>
    <property type="molecule type" value="Genomic_DNA"/>
</dbReference>
<feature type="region of interest" description="Disordered" evidence="3">
    <location>
        <begin position="921"/>
        <end position="940"/>
    </location>
</feature>
<dbReference type="InterPro" id="IPR016181">
    <property type="entry name" value="Acyl_CoA_acyltransferase"/>
</dbReference>
<evidence type="ECO:0000259" key="4">
    <source>
        <dbReference type="PROSITE" id="PS50014"/>
    </source>
</evidence>
<feature type="compositionally biased region" description="Low complexity" evidence="3">
    <location>
        <begin position="677"/>
        <end position="686"/>
    </location>
</feature>
<feature type="domain" description="Bromo" evidence="4">
    <location>
        <begin position="221"/>
        <end position="295"/>
    </location>
</feature>
<feature type="region of interest" description="Disordered" evidence="3">
    <location>
        <begin position="1246"/>
        <end position="1429"/>
    </location>
</feature>
<evidence type="ECO:0000313" key="6">
    <source>
        <dbReference type="Proteomes" id="UP001165122"/>
    </source>
</evidence>
<evidence type="ECO:0000313" key="5">
    <source>
        <dbReference type="EMBL" id="GMI18566.1"/>
    </source>
</evidence>
<evidence type="ECO:0000256" key="3">
    <source>
        <dbReference type="SAM" id="MobiDB-lite"/>
    </source>
</evidence>
<dbReference type="SUPFAM" id="SSF55729">
    <property type="entry name" value="Acyl-CoA N-acyltransferases (Nat)"/>
    <property type="match status" value="1"/>
</dbReference>
<dbReference type="PANTHER" id="PTHR14296:SF16">
    <property type="entry name" value="REMODELING AND SPACING FACTOR 1"/>
    <property type="match status" value="1"/>
</dbReference>
<name>A0A9W7FV92_9STRA</name>
<dbReference type="GO" id="GO:0042393">
    <property type="term" value="F:histone binding"/>
    <property type="evidence" value="ECO:0007669"/>
    <property type="project" value="TreeGrafter"/>
</dbReference>
<accession>A0A9W7FV92</accession>
<evidence type="ECO:0000256" key="2">
    <source>
        <dbReference type="PROSITE-ProRule" id="PRU00035"/>
    </source>
</evidence>
<dbReference type="InterPro" id="IPR028938">
    <property type="entry name" value="Rsf1-like"/>
</dbReference>
<dbReference type="CDD" id="cd04369">
    <property type="entry name" value="Bromodomain"/>
    <property type="match status" value="1"/>
</dbReference>
<comment type="caution">
    <text evidence="5">The sequence shown here is derived from an EMBL/GenBank/DDBJ whole genome shotgun (WGS) entry which is preliminary data.</text>
</comment>
<dbReference type="GO" id="GO:0045892">
    <property type="term" value="P:negative regulation of DNA-templated transcription"/>
    <property type="evidence" value="ECO:0007669"/>
    <property type="project" value="TreeGrafter"/>
</dbReference>
<dbReference type="Pfam" id="PF00439">
    <property type="entry name" value="Bromodomain"/>
    <property type="match status" value="1"/>
</dbReference>
<dbReference type="GO" id="GO:0031213">
    <property type="term" value="C:RSF complex"/>
    <property type="evidence" value="ECO:0007669"/>
    <property type="project" value="InterPro"/>
</dbReference>
<keyword evidence="6" id="KW-1185">Reference proteome</keyword>
<dbReference type="InterPro" id="IPR036427">
    <property type="entry name" value="Bromodomain-like_sf"/>
</dbReference>
<keyword evidence="1 2" id="KW-0103">Bromodomain</keyword>
<feature type="compositionally biased region" description="Low complexity" evidence="3">
    <location>
        <begin position="137"/>
        <end position="150"/>
    </location>
</feature>